<evidence type="ECO:0000256" key="5">
    <source>
        <dbReference type="PROSITE-ProRule" id="PRU00309"/>
    </source>
</evidence>
<protein>
    <recommendedName>
        <fullName evidence="6">THAP-type domain-containing protein</fullName>
    </recommendedName>
</protein>
<keyword evidence="2 5" id="KW-0863">Zinc-finger</keyword>
<dbReference type="InterPro" id="IPR006612">
    <property type="entry name" value="THAP_Znf"/>
</dbReference>
<evidence type="ECO:0000259" key="6">
    <source>
        <dbReference type="PROSITE" id="PS50950"/>
    </source>
</evidence>
<keyword evidence="1" id="KW-0479">Metal-binding</keyword>
<feature type="domain" description="THAP-type" evidence="6">
    <location>
        <begin position="1"/>
        <end position="85"/>
    </location>
</feature>
<keyword evidence="4 5" id="KW-0238">DNA-binding</keyword>
<proteinExistence type="predicted"/>
<evidence type="ECO:0000313" key="7">
    <source>
        <dbReference type="EMBL" id="CAH2015631.1"/>
    </source>
</evidence>
<organism evidence="7 8">
    <name type="scientific">Acanthoscelides obtectus</name>
    <name type="common">Bean weevil</name>
    <name type="synonym">Bruchus obtectus</name>
    <dbReference type="NCBI Taxonomy" id="200917"/>
    <lineage>
        <taxon>Eukaryota</taxon>
        <taxon>Metazoa</taxon>
        <taxon>Ecdysozoa</taxon>
        <taxon>Arthropoda</taxon>
        <taxon>Hexapoda</taxon>
        <taxon>Insecta</taxon>
        <taxon>Pterygota</taxon>
        <taxon>Neoptera</taxon>
        <taxon>Endopterygota</taxon>
        <taxon>Coleoptera</taxon>
        <taxon>Polyphaga</taxon>
        <taxon>Cucujiformia</taxon>
        <taxon>Chrysomeloidea</taxon>
        <taxon>Chrysomelidae</taxon>
        <taxon>Bruchinae</taxon>
        <taxon>Bruchini</taxon>
        <taxon>Acanthoscelides</taxon>
    </lineage>
</organism>
<dbReference type="AlphaFoldDB" id="A0A9P0MJY5"/>
<evidence type="ECO:0000256" key="1">
    <source>
        <dbReference type="ARBA" id="ARBA00022723"/>
    </source>
</evidence>
<comment type="caution">
    <text evidence="7">The sequence shown here is derived from an EMBL/GenBank/DDBJ whole genome shotgun (WGS) entry which is preliminary data.</text>
</comment>
<dbReference type="Proteomes" id="UP001152888">
    <property type="component" value="Unassembled WGS sequence"/>
</dbReference>
<dbReference type="EMBL" id="CAKOFQ010008720">
    <property type="protein sequence ID" value="CAH2015631.1"/>
    <property type="molecule type" value="Genomic_DNA"/>
</dbReference>
<accession>A0A9P0MJY5</accession>
<evidence type="ECO:0000256" key="2">
    <source>
        <dbReference type="ARBA" id="ARBA00022771"/>
    </source>
</evidence>
<dbReference type="Pfam" id="PF05485">
    <property type="entry name" value="THAP"/>
    <property type="match status" value="1"/>
</dbReference>
<keyword evidence="3" id="KW-0862">Zinc</keyword>
<reference evidence="7" key="1">
    <citation type="submission" date="2022-03" db="EMBL/GenBank/DDBJ databases">
        <authorList>
            <person name="Sayadi A."/>
        </authorList>
    </citation>
    <scope>NUCLEOTIDE SEQUENCE</scope>
</reference>
<name>A0A9P0MJY5_ACAOB</name>
<dbReference type="GO" id="GO:0008270">
    <property type="term" value="F:zinc ion binding"/>
    <property type="evidence" value="ECO:0007669"/>
    <property type="project" value="UniProtKB-KW"/>
</dbReference>
<gene>
    <name evidence="7" type="ORF">ACAOBT_LOCUS34868</name>
</gene>
<evidence type="ECO:0000256" key="4">
    <source>
        <dbReference type="ARBA" id="ARBA00023125"/>
    </source>
</evidence>
<dbReference type="OrthoDB" id="8196774at2759"/>
<keyword evidence="8" id="KW-1185">Reference proteome</keyword>
<evidence type="ECO:0000256" key="3">
    <source>
        <dbReference type="ARBA" id="ARBA00022833"/>
    </source>
</evidence>
<evidence type="ECO:0000313" key="8">
    <source>
        <dbReference type="Proteomes" id="UP001152888"/>
    </source>
</evidence>
<dbReference type="SUPFAM" id="SSF57716">
    <property type="entry name" value="Glucocorticoid receptor-like (DNA-binding domain)"/>
    <property type="match status" value="1"/>
</dbReference>
<dbReference type="GO" id="GO:0003677">
    <property type="term" value="F:DNA binding"/>
    <property type="evidence" value="ECO:0007669"/>
    <property type="project" value="UniProtKB-UniRule"/>
</dbReference>
<sequence>MVYKWCVVPKCTNTCINSPQTLFVSVPTDCKRRKKWLLLARRDPKGISSTSNVFMCEDHFDIVIVMLNCRWKKTPLTTCSTKWVSARRY</sequence>
<dbReference type="PROSITE" id="PS50950">
    <property type="entry name" value="ZF_THAP"/>
    <property type="match status" value="1"/>
</dbReference>